<evidence type="ECO:0000259" key="1">
    <source>
        <dbReference type="PROSITE" id="PS50844"/>
    </source>
</evidence>
<dbReference type="InterPro" id="IPR057736">
    <property type="entry name" value="SAF_PseI/NeuA/NeuB"/>
</dbReference>
<dbReference type="PANTHER" id="PTHR42966">
    <property type="entry name" value="N-ACETYLNEURAMINATE SYNTHASE"/>
    <property type="match status" value="1"/>
</dbReference>
<name>A0ABX1D4L7_9FLAO</name>
<dbReference type="Proteomes" id="UP000703674">
    <property type="component" value="Unassembled WGS sequence"/>
</dbReference>
<dbReference type="RefSeq" id="WP_168138771.1">
    <property type="nucleotide sequence ID" value="NZ_JAAVJR010000007.1"/>
</dbReference>
<feature type="domain" description="AFP-like" evidence="1">
    <location>
        <begin position="274"/>
        <end position="333"/>
    </location>
</feature>
<dbReference type="PROSITE" id="PS50844">
    <property type="entry name" value="AFP_LIKE"/>
    <property type="match status" value="1"/>
</dbReference>
<sequence>MFLIAEVAQAHEGSIGIAHSYIDALAETGVDAVKFQVHIAEAESSVHEPFRVKFSTQDETRYDYWKRMEFSPEQWQELKFHCEEAGVEFMASPFSNAAVDLLEQLSVKRYKIGSGEVNNLLLLEKIAQTGKPVILSSGMSSFAELDETVSFLKKHNTYFSILQCTTSYPTHPENYGLNVIQELKERYGVTVGYSDHSARIETCIAATALGAKILEFHAVFDRKMFGPDATSSLEIQEIKQLVSAVKNIATAQAHPVDKQNNSDFKELKNIFEKSLAVNKDLPAGHIISFQDLESKKPKGFGIEASNFRNVIGKRTKQNQKKWDFLKNSDLYDE</sequence>
<dbReference type="InterPro" id="IPR036732">
    <property type="entry name" value="AFP_Neu5c_C_sf"/>
</dbReference>
<dbReference type="Gene3D" id="3.20.20.70">
    <property type="entry name" value="Aldolase class I"/>
    <property type="match status" value="1"/>
</dbReference>
<dbReference type="SUPFAM" id="SSF51569">
    <property type="entry name" value="Aldolase"/>
    <property type="match status" value="1"/>
</dbReference>
<dbReference type="SUPFAM" id="SSF51269">
    <property type="entry name" value="AFP III-like domain"/>
    <property type="match status" value="1"/>
</dbReference>
<dbReference type="CDD" id="cd11615">
    <property type="entry name" value="SAF_NeuB_like"/>
    <property type="match status" value="1"/>
</dbReference>
<comment type="caution">
    <text evidence="2">The sequence shown here is derived from an EMBL/GenBank/DDBJ whole genome shotgun (WGS) entry which is preliminary data.</text>
</comment>
<evidence type="ECO:0000313" key="3">
    <source>
        <dbReference type="Proteomes" id="UP000703674"/>
    </source>
</evidence>
<proteinExistence type="predicted"/>
<dbReference type="Gene3D" id="3.90.1210.10">
    <property type="entry name" value="Antifreeze-like/N-acetylneuraminic acid synthase C-terminal domain"/>
    <property type="match status" value="1"/>
</dbReference>
<dbReference type="InterPro" id="IPR051690">
    <property type="entry name" value="PseI-like"/>
</dbReference>
<dbReference type="InterPro" id="IPR013132">
    <property type="entry name" value="PseI/NeuA/B-like_N"/>
</dbReference>
<dbReference type="EMBL" id="JAAVJR010000007">
    <property type="protein sequence ID" value="NJW53663.1"/>
    <property type="molecule type" value="Genomic_DNA"/>
</dbReference>
<gene>
    <name evidence="2" type="ORF">HC175_12110</name>
</gene>
<reference evidence="2 3" key="1">
    <citation type="submission" date="2020-03" db="EMBL/GenBank/DDBJ databases">
        <title>Salinimicrobium sp. nov, isolated from SCS.</title>
        <authorList>
            <person name="Cao W.R."/>
        </authorList>
    </citation>
    <scope>NUCLEOTIDE SEQUENCE [LARGE SCALE GENOMIC DNA]</scope>
    <source>
        <strain evidence="3">J15B91</strain>
    </source>
</reference>
<accession>A0ABX1D4L7</accession>
<evidence type="ECO:0000313" key="2">
    <source>
        <dbReference type="EMBL" id="NJW53663.1"/>
    </source>
</evidence>
<dbReference type="InterPro" id="IPR006190">
    <property type="entry name" value="SAF_AFP_Neu5Ac"/>
</dbReference>
<keyword evidence="3" id="KW-1185">Reference proteome</keyword>
<dbReference type="Pfam" id="PF03102">
    <property type="entry name" value="NeuB"/>
    <property type="match status" value="1"/>
</dbReference>
<dbReference type="InterPro" id="IPR013785">
    <property type="entry name" value="Aldolase_TIM"/>
</dbReference>
<protein>
    <submittedName>
        <fullName evidence="2">N-acetylneuraminate synthase</fullName>
    </submittedName>
</protein>
<organism evidence="2 3">
    <name type="scientific">Salinimicrobium oceani</name>
    <dbReference type="NCBI Taxonomy" id="2722702"/>
    <lineage>
        <taxon>Bacteria</taxon>
        <taxon>Pseudomonadati</taxon>
        <taxon>Bacteroidota</taxon>
        <taxon>Flavobacteriia</taxon>
        <taxon>Flavobacteriales</taxon>
        <taxon>Flavobacteriaceae</taxon>
        <taxon>Salinimicrobium</taxon>
    </lineage>
</organism>
<dbReference type="PANTHER" id="PTHR42966:SF1">
    <property type="entry name" value="SIALIC ACID SYNTHASE"/>
    <property type="match status" value="1"/>
</dbReference>